<protein>
    <recommendedName>
        <fullName evidence="3">Berberine-like enzyme</fullName>
    </recommendedName>
</protein>
<reference evidence="1 2" key="1">
    <citation type="journal article" date="2015" name="Stand. Genomic Sci.">
        <title>Genomic Encyclopedia of Bacterial and Archaeal Type Strains, Phase III: the genomes of soil and plant-associated and newly described type strains.</title>
        <authorList>
            <person name="Whitman W.B."/>
            <person name="Woyke T."/>
            <person name="Klenk H.P."/>
            <person name="Zhou Y."/>
            <person name="Lilburn T.G."/>
            <person name="Beck B.J."/>
            <person name="De Vos P."/>
            <person name="Vandamme P."/>
            <person name="Eisen J.A."/>
            <person name="Garrity G."/>
            <person name="Hugenholtz P."/>
            <person name="Kyrpides N.C."/>
        </authorList>
    </citation>
    <scope>NUCLEOTIDE SEQUENCE [LARGE SCALE GENOMIC DNA]</scope>
    <source>
        <strain evidence="1 2">VKM Ac-2572</strain>
    </source>
</reference>
<dbReference type="EMBL" id="SLWN01000008">
    <property type="protein sequence ID" value="TCO24610.1"/>
    <property type="molecule type" value="Genomic_DNA"/>
</dbReference>
<accession>A0A4R2HE85</accession>
<evidence type="ECO:0008006" key="3">
    <source>
        <dbReference type="Google" id="ProtNLM"/>
    </source>
</evidence>
<evidence type="ECO:0000313" key="2">
    <source>
        <dbReference type="Proteomes" id="UP000294508"/>
    </source>
</evidence>
<comment type="caution">
    <text evidence="1">The sequence shown here is derived from an EMBL/GenBank/DDBJ whole genome shotgun (WGS) entry which is preliminary data.</text>
</comment>
<dbReference type="AlphaFoldDB" id="A0A4R2HE85"/>
<sequence>MTDLHRAILEPWAGATIGRSLNFSFAPLTSDEVCEAFDDYDRLTELKHRYDPDRRLAPHHEIG</sequence>
<proteinExistence type="predicted"/>
<name>A0A4R2HE85_9ACTN</name>
<dbReference type="RefSeq" id="WP_132211443.1">
    <property type="nucleotide sequence ID" value="NZ_SLWN01000008.1"/>
</dbReference>
<keyword evidence="2" id="KW-1185">Reference proteome</keyword>
<dbReference type="Proteomes" id="UP000294508">
    <property type="component" value="Unassembled WGS sequence"/>
</dbReference>
<evidence type="ECO:0000313" key="1">
    <source>
        <dbReference type="EMBL" id="TCO24610.1"/>
    </source>
</evidence>
<dbReference type="OrthoDB" id="5169292at2"/>
<gene>
    <name evidence="1" type="ORF">EV652_108142</name>
</gene>
<organism evidence="1 2">
    <name type="scientific">Kribbella steppae</name>
    <dbReference type="NCBI Taxonomy" id="2512223"/>
    <lineage>
        <taxon>Bacteria</taxon>
        <taxon>Bacillati</taxon>
        <taxon>Actinomycetota</taxon>
        <taxon>Actinomycetes</taxon>
        <taxon>Propionibacteriales</taxon>
        <taxon>Kribbellaceae</taxon>
        <taxon>Kribbella</taxon>
    </lineage>
</organism>